<dbReference type="SUPFAM" id="SSF48208">
    <property type="entry name" value="Six-hairpin glycosidases"/>
    <property type="match status" value="1"/>
</dbReference>
<dbReference type="Pfam" id="PF07470">
    <property type="entry name" value="Glyco_hydro_88"/>
    <property type="match status" value="1"/>
</dbReference>
<dbReference type="InterPro" id="IPR010905">
    <property type="entry name" value="Glyco_hydro_88"/>
</dbReference>
<sequence>MSKLEANMKADTVHVRWLDRVWNQIVNKVEHMNASIGAEFPYISENGKYNREAADWWTNGFWPGLLWMVYRETKNESLKETAAQIEGKMDTVITDFYPLHHDVGFMWSPSSVAQYKLIGNEDSKRRALTVASHLVGRLNVKGGFIRAWNQPERVGWAIIDCMMNLPLLYWASQETGDPRFKHVAVLHADTTLREFLRPDGSTYHIVCFDPETGERIEALGGQGYAPDSAWARGTAWSLYGMALSARYTGDQRYIDAAKRAAHFFLANVPEDGLPPFDFRAPWEEGMAMDSSSAACAATGMLELSLLVPEREAEFYRRAAEQLIFKLNEKYTTWDDPNEEAILRLGTANRPRNTHVNVPMIYGDFFFAEAVCKLRGMHDTFW</sequence>
<dbReference type="Proteomes" id="UP000838821">
    <property type="component" value="Unassembled WGS sequence"/>
</dbReference>
<dbReference type="InterPro" id="IPR008928">
    <property type="entry name" value="6-hairpin_glycosidase_sf"/>
</dbReference>
<keyword evidence="1 3" id="KW-0378">Hydrolase</keyword>
<name>A0ABM9BQI8_9BACL</name>
<dbReference type="PANTHER" id="PTHR36845:SF1">
    <property type="entry name" value="HYDROLASE, PUTATIVE (AFU_ORTHOLOGUE AFUA_7G05090)-RELATED"/>
    <property type="match status" value="1"/>
</dbReference>
<comment type="similarity">
    <text evidence="2">Belongs to the glycosyl hydrolase 88 family.</text>
</comment>
<dbReference type="InterPro" id="IPR012341">
    <property type="entry name" value="6hp_glycosidase-like_sf"/>
</dbReference>
<dbReference type="PANTHER" id="PTHR36845">
    <property type="entry name" value="HYDROLASE, PUTATIVE (AFU_ORTHOLOGUE AFUA_7G05090)-RELATED"/>
    <property type="match status" value="1"/>
</dbReference>
<reference evidence="3" key="1">
    <citation type="submission" date="2022-01" db="EMBL/GenBank/DDBJ databases">
        <authorList>
            <person name="Criscuolo A."/>
        </authorList>
    </citation>
    <scope>NUCLEOTIDE SEQUENCE</scope>
    <source>
        <strain evidence="3">CIP111891</strain>
    </source>
</reference>
<proteinExistence type="inferred from homology"/>
<keyword evidence="3" id="KW-0326">Glycosidase</keyword>
<evidence type="ECO:0000313" key="3">
    <source>
        <dbReference type="EMBL" id="CAH1192477.1"/>
    </source>
</evidence>
<gene>
    <name evidence="3" type="primary">ugl_3</name>
    <name evidence="3" type="ORF">PAECIP111891_00319</name>
</gene>
<dbReference type="EMBL" id="CAKMMW010000001">
    <property type="protein sequence ID" value="CAH1192477.1"/>
    <property type="molecule type" value="Genomic_DNA"/>
</dbReference>
<dbReference type="RefSeq" id="WP_236284157.1">
    <property type="nucleotide sequence ID" value="NZ_CAKMMW010000001.1"/>
</dbReference>
<accession>A0ABM9BQI8</accession>
<dbReference type="GO" id="GO:0016798">
    <property type="term" value="F:hydrolase activity, acting on glycosyl bonds"/>
    <property type="evidence" value="ECO:0007669"/>
    <property type="project" value="UniProtKB-KW"/>
</dbReference>
<dbReference type="InterPro" id="IPR052369">
    <property type="entry name" value="UG_Glycosaminoglycan_Hydrolase"/>
</dbReference>
<organism evidence="3 4">
    <name type="scientific">Paenibacillus allorhizoplanae</name>
    <dbReference type="NCBI Taxonomy" id="2905648"/>
    <lineage>
        <taxon>Bacteria</taxon>
        <taxon>Bacillati</taxon>
        <taxon>Bacillota</taxon>
        <taxon>Bacilli</taxon>
        <taxon>Bacillales</taxon>
        <taxon>Paenibacillaceae</taxon>
        <taxon>Paenibacillus</taxon>
    </lineage>
</organism>
<dbReference type="Gene3D" id="1.50.10.10">
    <property type="match status" value="1"/>
</dbReference>
<keyword evidence="4" id="KW-1185">Reference proteome</keyword>
<evidence type="ECO:0000256" key="1">
    <source>
        <dbReference type="ARBA" id="ARBA00022801"/>
    </source>
</evidence>
<protein>
    <submittedName>
        <fullName evidence="3">Unsaturated glucuronyl hydrolase</fullName>
        <ecNumber evidence="3">3.2.1.179</ecNumber>
    </submittedName>
</protein>
<evidence type="ECO:0000313" key="4">
    <source>
        <dbReference type="Proteomes" id="UP000838821"/>
    </source>
</evidence>
<comment type="caution">
    <text evidence="3">The sequence shown here is derived from an EMBL/GenBank/DDBJ whole genome shotgun (WGS) entry which is preliminary data.</text>
</comment>
<evidence type="ECO:0000256" key="2">
    <source>
        <dbReference type="ARBA" id="ARBA00038358"/>
    </source>
</evidence>
<dbReference type="EC" id="3.2.1.179" evidence="3"/>